<dbReference type="SUPFAM" id="SSF49785">
    <property type="entry name" value="Galactose-binding domain-like"/>
    <property type="match status" value="9"/>
</dbReference>
<feature type="domain" description="Fucolectin tachylectin-4 pentraxin-1" evidence="9">
    <location>
        <begin position="1362"/>
        <end position="1512"/>
    </location>
</feature>
<keyword evidence="4" id="KW-0479">Metal-binding</keyword>
<feature type="domain" description="Fucolectin tachylectin-4 pentraxin-1" evidence="9">
    <location>
        <begin position="334"/>
        <end position="484"/>
    </location>
</feature>
<evidence type="ECO:0000256" key="1">
    <source>
        <dbReference type="ARBA" id="ARBA00002219"/>
    </source>
</evidence>
<evidence type="ECO:0000256" key="6">
    <source>
        <dbReference type="ARBA" id="ARBA00022837"/>
    </source>
</evidence>
<comment type="similarity">
    <text evidence="2">Belongs to the fucolectin family.</text>
</comment>
<evidence type="ECO:0000256" key="2">
    <source>
        <dbReference type="ARBA" id="ARBA00010147"/>
    </source>
</evidence>
<proteinExistence type="inferred from homology"/>
<dbReference type="Proteomes" id="UP000694865">
    <property type="component" value="Unplaced"/>
</dbReference>
<dbReference type="InterPro" id="IPR006585">
    <property type="entry name" value="FTP1"/>
</dbReference>
<dbReference type="SMART" id="SM00607">
    <property type="entry name" value="FTP"/>
    <property type="match status" value="8"/>
</dbReference>
<reference evidence="11" key="1">
    <citation type="submission" date="2025-08" db="UniProtKB">
        <authorList>
            <consortium name="RefSeq"/>
        </authorList>
    </citation>
    <scope>IDENTIFICATION</scope>
    <source>
        <tissue evidence="11">Testes</tissue>
    </source>
</reference>
<feature type="domain" description="Fucolectin tachylectin-4 pentraxin-1" evidence="9">
    <location>
        <begin position="677"/>
        <end position="824"/>
    </location>
</feature>
<dbReference type="InterPro" id="IPR051941">
    <property type="entry name" value="BG_Antigen-Binding_Lectin"/>
</dbReference>
<dbReference type="InterPro" id="IPR008979">
    <property type="entry name" value="Galactose-bd-like_sf"/>
</dbReference>
<organism evidence="10 11">
    <name type="scientific">Saccoglossus kowalevskii</name>
    <name type="common">Acorn worm</name>
    <dbReference type="NCBI Taxonomy" id="10224"/>
    <lineage>
        <taxon>Eukaryota</taxon>
        <taxon>Metazoa</taxon>
        <taxon>Hemichordata</taxon>
        <taxon>Enteropneusta</taxon>
        <taxon>Harrimaniidae</taxon>
        <taxon>Saccoglossus</taxon>
    </lineage>
</organism>
<accession>A0ABM0MWQ3</accession>
<keyword evidence="5" id="KW-0430">Lectin</keyword>
<dbReference type="GeneID" id="102810371"/>
<evidence type="ECO:0000313" key="10">
    <source>
        <dbReference type="Proteomes" id="UP000694865"/>
    </source>
</evidence>
<sequence length="1529" mass="167337">MRIAGAEVRAGNYGNFTENNLCGVITSSMVNENSVFNVSCIVYGHPVRAQYVSLHIKGIESSLSICEVEIFSNDVDGNLDAGGGSVNVNDNSEDGIGLDDGDTGVATPDTPDDNMGNVDTENNITVTSTGEEHSGPAEPVCTVPADLGNVAFEKPATQSSRRAGASAGRAVDGNRHSDFKMKSCAMTLYEYEPWWQVDLRQEFSVFQVSITNRQDCCAQRLENAEVRVGNDGNILQNAVCGSILSGAIVAQEYIQIICACGAPIPGRYVTVQLVAKQEELTLCEVEVFGRPVPLEQSGGGGGEVGYDWMPTPFPMYPGYWRGRGNYSCDVPEDLIDIAQGMPVQQSSVFGRADAKRAVDGNRNSDFAGNSCTRTEKESNPWWFVDLKQSQPVYVVRITNRMDCCSFRLQGLEVRIGDSRNFTQNDRCGVKPIPFRTAKNETITIKCKCQRPLIGRFVSLHINDDARTLTLCEVEVLTREDEVLPTLSWLTTKPAPGTTEPSCLPPEGLLNVAMMNLAVTQSSVKADGTPDKAIDGNTNGNYSEGSCTRTEYETSPWWLLDFGVSADIYQVSISNRIDCCSYRLKGASVHIGDNMNISANPKCGDTIYGAAMQDSTIQLICNCGLPLSGRYVGIHIQDKEQTLTLCEVEVWALEEVVPPTIPPIITTQTPCDVYPDDLVNVATGRPAMQSSTESFGNAGNAVDGNKNNSFSMKSCTKTKAENEPWWTVDLRKTREVFHVTITNRYDCCSFRLRGAEIRIGDSRNITANTRCGKYITSEEAQTETIDVICNCGEPISGRFVSIHHINKTQILSLCEVEVWATGPSHFTTLVPFTTVTTETLCDAVPDDLENVAIGRPVMQSSTVSFGKATNAVDGNTNSNFSKESCTKTQKEFEPWWVVDLRRTREVFHVTISNRFDCCSFRLRGAEIRIGDSRNITANTRCGKYITSEDAQKETIDVICNCGEPISGRFVSIQLTNKTQPLSLCEVEVWAVGPSHFTTLVPPTLATTEISCIVPDGLINVATLKQARQSSYQRDADADRAVDGNHDSHFLGRSCTMTDREQNPWWLVDLSASRDIYHVTITNRVDCCSFRLRGAEIRIGDSEVLSENSKCGDKVTSESAQKEVIDVICNCGKPISGSIVSIHIEDRTQILTLCEVDVWVSGSVTTDAPKLTTVPPCISPTGLVNIAIGRPVRQSSTDWPAVAERAVDGNKNSNYSGKSCSSTTDEFAPWWQLDLGKSRDVYHVTITNRYDCCSKRLQSSEIRVGDYLNYTHNAVCGGKGISFKEAKNETIDITCGCHEPIRGRYIGISSIRTTMLTLCEVEVWTDPVDNDLHTTLPPPWTGLATTTSGPITTTPSPCVLPDVLLNIARGEPTTQSSVHGMGRPGKAVDGNSNSNSHEGRSCTQTEKEMAPYWMVDLGRPRSVFKITLTNRMDCCSYRLKNAEIRVGDSANITDNTVCGDRISEEDAKLETTDHICGCGYPIIGRYVSVQIVDMPDPRVLTLCEVEVFGVFEATTTPAPTTAFGEYDLVTA</sequence>
<evidence type="ECO:0000256" key="5">
    <source>
        <dbReference type="ARBA" id="ARBA00022734"/>
    </source>
</evidence>
<comment type="subunit">
    <text evidence="3">Homotrimer.</text>
</comment>
<name>A0ABM0MWQ3_SACKO</name>
<feature type="domain" description="Fucolectin tachylectin-4 pentraxin-1" evidence="9">
    <location>
        <begin position="147"/>
        <end position="293"/>
    </location>
</feature>
<feature type="domain" description="Fucolectin tachylectin-4 pentraxin-1" evidence="9">
    <location>
        <begin position="847"/>
        <end position="994"/>
    </location>
</feature>
<dbReference type="PANTHER" id="PTHR45713:SF15">
    <property type="entry name" value="F5_8 TYPE C DOMAIN-CONTAINING PROTEIN"/>
    <property type="match status" value="1"/>
</dbReference>
<keyword evidence="10" id="KW-1185">Reference proteome</keyword>
<dbReference type="Gene3D" id="2.60.120.260">
    <property type="entry name" value="Galactose-binding domain-like"/>
    <property type="match status" value="9"/>
</dbReference>
<keyword evidence="6" id="KW-0106">Calcium</keyword>
<dbReference type="PANTHER" id="PTHR45713">
    <property type="entry name" value="FTP DOMAIN-CONTAINING PROTEIN"/>
    <property type="match status" value="1"/>
</dbReference>
<dbReference type="Pfam" id="PF22633">
    <property type="entry name" value="F5_F8_type_C_2"/>
    <property type="match status" value="8"/>
</dbReference>
<comment type="function">
    <text evidence="1">Acts as a defensive agent. Recognizes blood group fucosylated oligosaccharides including A, B, H and Lewis B-type antigens. Does not recognize Lewis A antigen and has low affinity for monovalent haptens.</text>
</comment>
<keyword evidence="7" id="KW-1015">Disulfide bond</keyword>
<feature type="domain" description="Fucolectin tachylectin-4 pentraxin-1" evidence="9">
    <location>
        <begin position="508"/>
        <end position="653"/>
    </location>
</feature>
<evidence type="ECO:0000256" key="3">
    <source>
        <dbReference type="ARBA" id="ARBA00011233"/>
    </source>
</evidence>
<feature type="domain" description="Fucolectin tachylectin-4 pentraxin-1" evidence="9">
    <location>
        <begin position="1016"/>
        <end position="1165"/>
    </location>
</feature>
<evidence type="ECO:0000256" key="4">
    <source>
        <dbReference type="ARBA" id="ARBA00022723"/>
    </source>
</evidence>
<dbReference type="RefSeq" id="XP_006824444.1">
    <property type="nucleotide sequence ID" value="XM_006824381.1"/>
</dbReference>
<feature type="region of interest" description="Disordered" evidence="8">
    <location>
        <begin position="1371"/>
        <end position="1402"/>
    </location>
</feature>
<evidence type="ECO:0000256" key="7">
    <source>
        <dbReference type="ARBA" id="ARBA00023157"/>
    </source>
</evidence>
<evidence type="ECO:0000256" key="8">
    <source>
        <dbReference type="SAM" id="MobiDB-lite"/>
    </source>
</evidence>
<evidence type="ECO:0000313" key="11">
    <source>
        <dbReference type="RefSeq" id="XP_006824444.1"/>
    </source>
</evidence>
<feature type="domain" description="Fucolectin tachylectin-4 pentraxin-1" evidence="9">
    <location>
        <begin position="1181"/>
        <end position="1327"/>
    </location>
</feature>
<gene>
    <name evidence="11" type="primary">LOC102810371</name>
</gene>
<evidence type="ECO:0000259" key="9">
    <source>
        <dbReference type="SMART" id="SM00607"/>
    </source>
</evidence>
<feature type="region of interest" description="Disordered" evidence="8">
    <location>
        <begin position="97"/>
        <end position="119"/>
    </location>
</feature>
<protein>
    <submittedName>
        <fullName evidence="11">Uncharacterized protein LOC102810371</fullName>
    </submittedName>
</protein>